<reference evidence="1" key="1">
    <citation type="submission" date="2019-05" db="EMBL/GenBank/DDBJ databases">
        <title>Methanoculleus sp. FWC-SCC1, a methanogenic archaeon isolated from deep marine cold seep.</title>
        <authorList>
            <person name="Chen Y.-W."/>
            <person name="Chen S.-C."/>
            <person name="Teng N.-H."/>
            <person name="Lai M.-C."/>
        </authorList>
    </citation>
    <scope>NUCLEOTIDE SEQUENCE</scope>
    <source>
        <strain evidence="1">FWC-SCC1</strain>
    </source>
</reference>
<evidence type="ECO:0000313" key="2">
    <source>
        <dbReference type="Proteomes" id="UP001168338"/>
    </source>
</evidence>
<comment type="caution">
    <text evidence="1">The sequence shown here is derived from an EMBL/GenBank/DDBJ whole genome shotgun (WGS) entry which is preliminary data.</text>
</comment>
<keyword evidence="2" id="KW-1185">Reference proteome</keyword>
<gene>
    <name evidence="1" type="ORF">FGU65_11125</name>
</gene>
<protein>
    <submittedName>
        <fullName evidence="1">Uncharacterized protein</fullName>
    </submittedName>
</protein>
<sequence>MAPRSVPGTCLLCREPVKKRGVLRHVEECLASSGWPAGEKPSLLIRVQGRRDPSCWLVVVARADATLEDLDALIRDAWSEGYGRMGAFTLGSGEETGTAIPLGRLLSPGTAFSYECNAGQATRLDLKVIGTAPVLPPKSPICPVVRSTSPLIACLRGPRSPEEAKAWKAMDAICDDLDPEIRRTLEQERRERGDYAASIAKDIVIPFCVYMCGPHGRAVGDWDGPLAKACLLQDMAENPLPATGWVENAVPVLCRFVTCLQESGRIRDADGIIAALTGAEAAFRKAATNPEKFRKLSRRLFAQALDAGVNPDDRNGLMAYLMQEVILMLGLDPDNEIVRRELADLVQGRVRLPTAGEMRADRILLICEEFCSRCGIPALAEDCSRLVDALAAHPAAPLTRGDAVLWSAAIVYAASQDAGLTREAKAMVGGFFGLETTSIRNKVRALRKYLPKEPGARG</sequence>
<evidence type="ECO:0000313" key="1">
    <source>
        <dbReference type="EMBL" id="MDN7025440.1"/>
    </source>
</evidence>
<dbReference type="RefSeq" id="WP_301664591.1">
    <property type="nucleotide sequence ID" value="NZ_VCYH01000007.1"/>
</dbReference>
<dbReference type="EMBL" id="VCYH01000007">
    <property type="protein sequence ID" value="MDN7025440.1"/>
    <property type="molecule type" value="Genomic_DNA"/>
</dbReference>
<organism evidence="1 2">
    <name type="scientific">Methanoculleus frigidifontis</name>
    <dbReference type="NCBI Taxonomy" id="2584085"/>
    <lineage>
        <taxon>Archaea</taxon>
        <taxon>Methanobacteriati</taxon>
        <taxon>Methanobacteriota</taxon>
        <taxon>Stenosarchaea group</taxon>
        <taxon>Methanomicrobia</taxon>
        <taxon>Methanomicrobiales</taxon>
        <taxon>Methanomicrobiaceae</taxon>
        <taxon>Methanoculleus</taxon>
    </lineage>
</organism>
<dbReference type="InterPro" id="IPR024047">
    <property type="entry name" value="MM3350-like_sf"/>
</dbReference>
<proteinExistence type="predicted"/>
<name>A0ABT8MBX3_9EURY</name>
<accession>A0ABT8MBX3</accession>
<dbReference type="Proteomes" id="UP001168338">
    <property type="component" value="Unassembled WGS sequence"/>
</dbReference>
<dbReference type="SUPFAM" id="SSF159941">
    <property type="entry name" value="MM3350-like"/>
    <property type="match status" value="1"/>
</dbReference>